<feature type="compositionally biased region" description="Low complexity" evidence="1">
    <location>
        <begin position="116"/>
        <end position="135"/>
    </location>
</feature>
<accession>A0AAE1HPI3</accession>
<protein>
    <submittedName>
        <fullName evidence="2">Fatty acid synthase</fullName>
    </submittedName>
</protein>
<dbReference type="Proteomes" id="UP001219518">
    <property type="component" value="Unassembled WGS sequence"/>
</dbReference>
<evidence type="ECO:0000313" key="2">
    <source>
        <dbReference type="EMBL" id="KAK3924436.1"/>
    </source>
</evidence>
<gene>
    <name evidence="2" type="ORF">KUF71_012459</name>
</gene>
<keyword evidence="3" id="KW-1185">Reference proteome</keyword>
<organism evidence="2 3">
    <name type="scientific">Frankliniella fusca</name>
    <dbReference type="NCBI Taxonomy" id="407009"/>
    <lineage>
        <taxon>Eukaryota</taxon>
        <taxon>Metazoa</taxon>
        <taxon>Ecdysozoa</taxon>
        <taxon>Arthropoda</taxon>
        <taxon>Hexapoda</taxon>
        <taxon>Insecta</taxon>
        <taxon>Pterygota</taxon>
        <taxon>Neoptera</taxon>
        <taxon>Paraneoptera</taxon>
        <taxon>Thysanoptera</taxon>
        <taxon>Terebrantia</taxon>
        <taxon>Thripoidea</taxon>
        <taxon>Thripidae</taxon>
        <taxon>Frankliniella</taxon>
    </lineage>
</organism>
<evidence type="ECO:0000256" key="1">
    <source>
        <dbReference type="SAM" id="MobiDB-lite"/>
    </source>
</evidence>
<name>A0AAE1HPI3_9NEOP</name>
<dbReference type="EMBL" id="JAHWGI010001187">
    <property type="protein sequence ID" value="KAK3924436.1"/>
    <property type="molecule type" value="Genomic_DNA"/>
</dbReference>
<reference evidence="2" key="1">
    <citation type="submission" date="2021-07" db="EMBL/GenBank/DDBJ databases">
        <authorList>
            <person name="Catto M.A."/>
            <person name="Jacobson A."/>
            <person name="Kennedy G."/>
            <person name="Labadie P."/>
            <person name="Hunt B.G."/>
            <person name="Srinivasan R."/>
        </authorList>
    </citation>
    <scope>NUCLEOTIDE SEQUENCE</scope>
    <source>
        <strain evidence="2">PL_HMW_Pooled</strain>
        <tissue evidence="2">Head</tissue>
    </source>
</reference>
<evidence type="ECO:0000313" key="3">
    <source>
        <dbReference type="Proteomes" id="UP001219518"/>
    </source>
</evidence>
<sequence length="151" mass="16213">MLGENPSVFCEVDGQNYLLSSLGLEDLQAGQSFEIMPQIDVNSGPADTAPKATPRRGRPRRSHTEANDSQTPVSSRAPPPHPAPRKRKTASEKLPTRPRRKLFRTDEDMASPPAPDHASASAPIPTPSAASAPPLSHDRGHSSKCFVHAPL</sequence>
<proteinExistence type="predicted"/>
<dbReference type="AlphaFoldDB" id="A0AAE1HPI3"/>
<comment type="caution">
    <text evidence="2">The sequence shown here is derived from an EMBL/GenBank/DDBJ whole genome shotgun (WGS) entry which is preliminary data.</text>
</comment>
<reference evidence="2" key="2">
    <citation type="journal article" date="2023" name="BMC Genomics">
        <title>Pest status, molecular evolution, and epigenetic factors derived from the genome assembly of Frankliniella fusca, a thysanopteran phytovirus vector.</title>
        <authorList>
            <person name="Catto M.A."/>
            <person name="Labadie P.E."/>
            <person name="Jacobson A.L."/>
            <person name="Kennedy G.G."/>
            <person name="Srinivasan R."/>
            <person name="Hunt B.G."/>
        </authorList>
    </citation>
    <scope>NUCLEOTIDE SEQUENCE</scope>
    <source>
        <strain evidence="2">PL_HMW_Pooled</strain>
    </source>
</reference>
<feature type="region of interest" description="Disordered" evidence="1">
    <location>
        <begin position="35"/>
        <end position="151"/>
    </location>
</feature>